<evidence type="ECO:0000259" key="3">
    <source>
        <dbReference type="Pfam" id="PF00501"/>
    </source>
</evidence>
<reference evidence="5 6" key="1">
    <citation type="submission" date="2019-03" db="EMBL/GenBank/DDBJ databases">
        <title>Draft genome sequences of novel Actinobacteria.</title>
        <authorList>
            <person name="Sahin N."/>
            <person name="Ay H."/>
            <person name="Saygin H."/>
        </authorList>
    </citation>
    <scope>NUCLEOTIDE SEQUENCE [LARGE SCALE GENOMIC DNA]</scope>
    <source>
        <strain evidence="5 6">6K102</strain>
    </source>
</reference>
<evidence type="ECO:0000259" key="4">
    <source>
        <dbReference type="Pfam" id="PF13193"/>
    </source>
</evidence>
<dbReference type="GO" id="GO:0031956">
    <property type="term" value="F:medium-chain fatty acid-CoA ligase activity"/>
    <property type="evidence" value="ECO:0007669"/>
    <property type="project" value="TreeGrafter"/>
</dbReference>
<dbReference type="Proteomes" id="UP000295136">
    <property type="component" value="Unassembled WGS sequence"/>
</dbReference>
<dbReference type="Gene3D" id="3.30.300.30">
    <property type="match status" value="1"/>
</dbReference>
<name>A0A4R5F9V9_9ACTN</name>
<evidence type="ECO:0000313" key="6">
    <source>
        <dbReference type="Proteomes" id="UP000295136"/>
    </source>
</evidence>
<dbReference type="Pfam" id="PF13193">
    <property type="entry name" value="AMP-binding_C"/>
    <property type="match status" value="1"/>
</dbReference>
<keyword evidence="2" id="KW-0436">Ligase</keyword>
<sequence>MANQQSGDPTPPIGTRLSLLARQDPDAPVITAEGVTITRDELDRSTNRLARAYAELGVRQGDYVTIMLPNGIEWVRAAVAAWKLGATIAPLSARMPEQEFAAMLELAPRALIAGRVVPGFTCVPAGFLPATSLSDEPLPPVVSPVWKAMPSGGSTGRPKMIAVTADSRIDPTGPAALFGLTVGGTQLVTGPLTHNTSVTTLVHGMLIGQHIVLTARFDAEQALRLIAEHHVEFIATVPAVLQRLLPVYRANPDAYDLSSLRRLWHLGSACPPELKQSWIEILGPDAVWEMYGGTESTAVTAIGGGEWLEHRGSVGRAVVGSIRVVDEIGEDCPPGVVGEIAMRPPAGVEATYRYIGSETVKRDGWDTLGDLGWFDEDGYLYISDRRVDMYNVGGRKVYPSEVESAIAAHPAVLSSVVVGVPDDELGQAGYALVEADAAAGLDEHALFGFLRERLAEYKLPRRIEFRAEPLRDVSGKVRRSAIRDEIVERLRAEASAAP</sequence>
<feature type="domain" description="AMP-binding enzyme C-terminal" evidence="4">
    <location>
        <begin position="401"/>
        <end position="469"/>
    </location>
</feature>
<proteinExistence type="inferred from homology"/>
<dbReference type="PANTHER" id="PTHR43201:SF5">
    <property type="entry name" value="MEDIUM-CHAIN ACYL-COA LIGASE ACSF2, MITOCHONDRIAL"/>
    <property type="match status" value="1"/>
</dbReference>
<keyword evidence="6" id="KW-1185">Reference proteome</keyword>
<dbReference type="EMBL" id="SMLD01000068">
    <property type="protein sequence ID" value="TDE45188.1"/>
    <property type="molecule type" value="Genomic_DNA"/>
</dbReference>
<evidence type="ECO:0000256" key="2">
    <source>
        <dbReference type="ARBA" id="ARBA00022598"/>
    </source>
</evidence>
<evidence type="ECO:0000256" key="1">
    <source>
        <dbReference type="ARBA" id="ARBA00006432"/>
    </source>
</evidence>
<dbReference type="InterPro" id="IPR042099">
    <property type="entry name" value="ANL_N_sf"/>
</dbReference>
<accession>A0A4R5F9V9</accession>
<dbReference type="AlphaFoldDB" id="A0A4R5F9V9"/>
<feature type="domain" description="AMP-dependent synthetase/ligase" evidence="3">
    <location>
        <begin position="21"/>
        <end position="345"/>
    </location>
</feature>
<evidence type="ECO:0000313" key="5">
    <source>
        <dbReference type="EMBL" id="TDE45188.1"/>
    </source>
</evidence>
<gene>
    <name evidence="5" type="ORF">E1295_24530</name>
</gene>
<comment type="similarity">
    <text evidence="1">Belongs to the ATP-dependent AMP-binding enzyme family.</text>
</comment>
<organism evidence="5 6">
    <name type="scientific">Nonomuraea mesophila</name>
    <dbReference type="NCBI Taxonomy" id="2530382"/>
    <lineage>
        <taxon>Bacteria</taxon>
        <taxon>Bacillati</taxon>
        <taxon>Actinomycetota</taxon>
        <taxon>Actinomycetes</taxon>
        <taxon>Streptosporangiales</taxon>
        <taxon>Streptosporangiaceae</taxon>
        <taxon>Nonomuraea</taxon>
    </lineage>
</organism>
<comment type="caution">
    <text evidence="5">The sequence shown here is derived from an EMBL/GenBank/DDBJ whole genome shotgun (WGS) entry which is preliminary data.</text>
</comment>
<protein>
    <submittedName>
        <fullName evidence="5">AMP-dependent synthetase</fullName>
    </submittedName>
</protein>
<dbReference type="Gene3D" id="3.40.50.12780">
    <property type="entry name" value="N-terminal domain of ligase-like"/>
    <property type="match status" value="1"/>
</dbReference>
<dbReference type="Pfam" id="PF00501">
    <property type="entry name" value="AMP-binding"/>
    <property type="match status" value="1"/>
</dbReference>
<dbReference type="GO" id="GO:0006631">
    <property type="term" value="P:fatty acid metabolic process"/>
    <property type="evidence" value="ECO:0007669"/>
    <property type="project" value="TreeGrafter"/>
</dbReference>
<dbReference type="SUPFAM" id="SSF56801">
    <property type="entry name" value="Acetyl-CoA synthetase-like"/>
    <property type="match status" value="1"/>
</dbReference>
<dbReference type="InterPro" id="IPR045851">
    <property type="entry name" value="AMP-bd_C_sf"/>
</dbReference>
<dbReference type="InterPro" id="IPR000873">
    <property type="entry name" value="AMP-dep_synth/lig_dom"/>
</dbReference>
<dbReference type="PANTHER" id="PTHR43201">
    <property type="entry name" value="ACYL-COA SYNTHETASE"/>
    <property type="match status" value="1"/>
</dbReference>
<dbReference type="InterPro" id="IPR025110">
    <property type="entry name" value="AMP-bd_C"/>
</dbReference>